<name>A0ABD3UCH9_SINWO</name>
<proteinExistence type="inferred from homology"/>
<evidence type="ECO:0000256" key="6">
    <source>
        <dbReference type="SAM" id="Phobius"/>
    </source>
</evidence>
<protein>
    <recommendedName>
        <fullName evidence="7">THD domain-containing protein</fullName>
    </recommendedName>
</protein>
<dbReference type="AlphaFoldDB" id="A0ABD3UCH9"/>
<dbReference type="EMBL" id="JBJQND010000016">
    <property type="protein sequence ID" value="KAL3847100.1"/>
    <property type="molecule type" value="Genomic_DNA"/>
</dbReference>
<dbReference type="SMART" id="SM00207">
    <property type="entry name" value="TNF"/>
    <property type="match status" value="1"/>
</dbReference>
<feature type="domain" description="THD" evidence="7">
    <location>
        <begin position="143"/>
        <end position="278"/>
    </location>
</feature>
<dbReference type="GO" id="GO:0005125">
    <property type="term" value="F:cytokine activity"/>
    <property type="evidence" value="ECO:0007669"/>
    <property type="project" value="UniProtKB-KW"/>
</dbReference>
<comment type="caution">
    <text evidence="8">The sequence shown here is derived from an EMBL/GenBank/DDBJ whole genome shotgun (WGS) entry which is preliminary data.</text>
</comment>
<accession>A0ABD3UCH9</accession>
<dbReference type="PANTHER" id="PTHR11471:SF13">
    <property type="entry name" value="TNF FAMILY PROFILE DOMAIN-CONTAINING PROTEIN"/>
    <property type="match status" value="1"/>
</dbReference>
<dbReference type="PANTHER" id="PTHR11471">
    <property type="entry name" value="TUMOR NECROSIS FACTOR FAMILY MEMBER"/>
    <property type="match status" value="1"/>
</dbReference>
<keyword evidence="6" id="KW-1133">Transmembrane helix</keyword>
<reference evidence="8 9" key="1">
    <citation type="submission" date="2024-11" db="EMBL/GenBank/DDBJ databases">
        <title>Chromosome-level genome assembly of the freshwater bivalve Anodonta woodiana.</title>
        <authorList>
            <person name="Chen X."/>
        </authorList>
    </citation>
    <scope>NUCLEOTIDE SEQUENCE [LARGE SCALE GENOMIC DNA]</scope>
    <source>
        <strain evidence="8">MN2024</strain>
        <tissue evidence="8">Gills</tissue>
    </source>
</reference>
<dbReference type="Gene3D" id="2.60.120.40">
    <property type="match status" value="1"/>
</dbReference>
<sequence>MSHLCQLNGNNNLAKSETRNPNGNTRRCNLTNRHHVAFHLITVVILIALVTYLLTSKVCDEKNDSDTTTRVCLSCESLSGKTNEERVMLVRKGNQCCTSESEAHKLLATPVSGGHSRIPRRASPLQDSEHDHTISDVRNSRSVAAHLYLNIQNSSLNNTVLWTLSRSHSFITSGLNYSESTGIMTVMQPGIYYIYSQLIFNSALSRYDQLYQQIILKRVNESILMFWKQKVNSTREFLPSSLGGNFKLKENDQIYVSASDPKFLYKMLRANFFGLHYV</sequence>
<dbReference type="SUPFAM" id="SSF49842">
    <property type="entry name" value="TNF-like"/>
    <property type="match status" value="1"/>
</dbReference>
<keyword evidence="9" id="KW-1185">Reference proteome</keyword>
<dbReference type="GO" id="GO:0016020">
    <property type="term" value="C:membrane"/>
    <property type="evidence" value="ECO:0007669"/>
    <property type="project" value="UniProtKB-SubCell"/>
</dbReference>
<keyword evidence="4 6" id="KW-0472">Membrane</keyword>
<gene>
    <name evidence="8" type="ORF">ACJMK2_018030</name>
</gene>
<evidence type="ECO:0000256" key="1">
    <source>
        <dbReference type="ARBA" id="ARBA00004370"/>
    </source>
</evidence>
<dbReference type="Proteomes" id="UP001634394">
    <property type="component" value="Unassembled WGS sequence"/>
</dbReference>
<dbReference type="PROSITE" id="PS50049">
    <property type="entry name" value="THD_2"/>
    <property type="match status" value="1"/>
</dbReference>
<comment type="subcellular location">
    <subcellularLocation>
        <location evidence="1">Membrane</location>
    </subcellularLocation>
</comment>
<feature type="transmembrane region" description="Helical" evidence="6">
    <location>
        <begin position="36"/>
        <end position="55"/>
    </location>
</feature>
<evidence type="ECO:0000256" key="4">
    <source>
        <dbReference type="ARBA" id="ARBA00023136"/>
    </source>
</evidence>
<keyword evidence="6" id="KW-0812">Transmembrane</keyword>
<dbReference type="InterPro" id="IPR006052">
    <property type="entry name" value="TNF_dom"/>
</dbReference>
<evidence type="ECO:0000313" key="8">
    <source>
        <dbReference type="EMBL" id="KAL3847100.1"/>
    </source>
</evidence>
<organism evidence="8 9">
    <name type="scientific">Sinanodonta woodiana</name>
    <name type="common">Chinese pond mussel</name>
    <name type="synonym">Anodonta woodiana</name>
    <dbReference type="NCBI Taxonomy" id="1069815"/>
    <lineage>
        <taxon>Eukaryota</taxon>
        <taxon>Metazoa</taxon>
        <taxon>Spiralia</taxon>
        <taxon>Lophotrochozoa</taxon>
        <taxon>Mollusca</taxon>
        <taxon>Bivalvia</taxon>
        <taxon>Autobranchia</taxon>
        <taxon>Heteroconchia</taxon>
        <taxon>Palaeoheterodonta</taxon>
        <taxon>Unionida</taxon>
        <taxon>Unionoidea</taxon>
        <taxon>Unionidae</taxon>
        <taxon>Unioninae</taxon>
        <taxon>Sinanodonta</taxon>
    </lineage>
</organism>
<evidence type="ECO:0000259" key="7">
    <source>
        <dbReference type="PROSITE" id="PS50049"/>
    </source>
</evidence>
<evidence type="ECO:0000256" key="5">
    <source>
        <dbReference type="SAM" id="MobiDB-lite"/>
    </source>
</evidence>
<evidence type="ECO:0000313" key="9">
    <source>
        <dbReference type="Proteomes" id="UP001634394"/>
    </source>
</evidence>
<comment type="similarity">
    <text evidence="2">Belongs to the tumor necrosis factor family.</text>
</comment>
<keyword evidence="3" id="KW-0202">Cytokine</keyword>
<feature type="region of interest" description="Disordered" evidence="5">
    <location>
        <begin position="1"/>
        <end position="26"/>
    </location>
</feature>
<dbReference type="GO" id="GO:0005615">
    <property type="term" value="C:extracellular space"/>
    <property type="evidence" value="ECO:0007669"/>
    <property type="project" value="UniProtKB-KW"/>
</dbReference>
<evidence type="ECO:0000256" key="2">
    <source>
        <dbReference type="ARBA" id="ARBA00008670"/>
    </source>
</evidence>
<evidence type="ECO:0000256" key="3">
    <source>
        <dbReference type="ARBA" id="ARBA00022514"/>
    </source>
</evidence>
<dbReference type="Pfam" id="PF00229">
    <property type="entry name" value="TNF"/>
    <property type="match status" value="1"/>
</dbReference>
<feature type="region of interest" description="Disordered" evidence="5">
    <location>
        <begin position="111"/>
        <end position="132"/>
    </location>
</feature>
<dbReference type="InterPro" id="IPR008983">
    <property type="entry name" value="Tumour_necrosis_fac-like_dom"/>
</dbReference>